<dbReference type="Proteomes" id="UP000006772">
    <property type="component" value="Unassembled WGS sequence"/>
</dbReference>
<dbReference type="EMBL" id="AEEC02000050">
    <property type="protein sequence ID" value="EOA02437.1"/>
    <property type="molecule type" value="Genomic_DNA"/>
</dbReference>
<dbReference type="SUPFAM" id="SSF47203">
    <property type="entry name" value="Acyl-CoA dehydrogenase C-terminal domain-like"/>
    <property type="match status" value="1"/>
</dbReference>
<dbReference type="InterPro" id="IPR046373">
    <property type="entry name" value="Acyl-CoA_Oxase/DH_mid-dom_sf"/>
</dbReference>
<dbReference type="InterPro" id="IPR036250">
    <property type="entry name" value="AcylCo_DH-like_C"/>
</dbReference>
<organism evidence="1 2">
    <name type="scientific">Herbaspirillum frisingense GSF30</name>
    <dbReference type="NCBI Taxonomy" id="864073"/>
    <lineage>
        <taxon>Bacteria</taxon>
        <taxon>Pseudomonadati</taxon>
        <taxon>Pseudomonadota</taxon>
        <taxon>Betaproteobacteria</taxon>
        <taxon>Burkholderiales</taxon>
        <taxon>Oxalobacteraceae</taxon>
        <taxon>Herbaspirillum</taxon>
    </lineage>
</organism>
<accession>A0AAI9N1M6</accession>
<comment type="caution">
    <text evidence="1">The sequence shown here is derived from an EMBL/GenBank/DDBJ whole genome shotgun (WGS) entry which is preliminary data.</text>
</comment>
<evidence type="ECO:0000313" key="1">
    <source>
        <dbReference type="EMBL" id="EOA02437.1"/>
    </source>
</evidence>
<reference evidence="1 2" key="1">
    <citation type="journal article" date="2013" name="Front. Microbiol.">
        <title>The genome of the endophytic bacterium H. frisingense GSF30(T) identifies diverse strategies in the Herbaspirillum genus to interact with plants.</title>
        <authorList>
            <person name="Straub D."/>
            <person name="Rothballer M."/>
            <person name="Hartmann A."/>
            <person name="Ludewig U."/>
        </authorList>
    </citation>
    <scope>NUCLEOTIDE SEQUENCE [LARGE SCALE GENOMIC DNA]</scope>
    <source>
        <strain evidence="1 2">GSF30</strain>
    </source>
</reference>
<dbReference type="RefSeq" id="WP_006465323.1">
    <property type="nucleotide sequence ID" value="NZ_AEEC02000050.1"/>
</dbReference>
<dbReference type="GO" id="GO:0016627">
    <property type="term" value="F:oxidoreductase activity, acting on the CH-CH group of donors"/>
    <property type="evidence" value="ECO:0007669"/>
    <property type="project" value="InterPro"/>
</dbReference>
<sequence length="353" mass="37638">MNRPALADLPDCPSLPAQLEQFIAPALAACAHEQVAALDARLLRQLVTAGLDRLPLPGHGETLARWQALAAVALHDLSLAKLYEAHTDALAILAEAGYARPARSIWGVWCAQGRPGSLSMRTPAAEDHVLLEGEKPWCSGAASVTHALLSHRDDAGQTWLLALELGQRGVEIIEDDWAAVGMSATRTARLRLHNASAQRVGGPGFYLDRPGFWQGGIGIAACWHGAAAALVALLREQLAQRADPHALARLGSAECALSTSAATLRESAARIDAFPGENAMRHALRSRLIVERACTQIISDLGAALGPHPYCGQRRSARLLADLPVWLRQSHAERDLAALATSCLQEESAPCLL</sequence>
<evidence type="ECO:0000313" key="2">
    <source>
        <dbReference type="Proteomes" id="UP000006772"/>
    </source>
</evidence>
<protein>
    <recommendedName>
        <fullName evidence="3">Acyl-CoA dehydrogenase</fullName>
    </recommendedName>
</protein>
<dbReference type="Gene3D" id="2.40.110.10">
    <property type="entry name" value="Butyryl-CoA Dehydrogenase, subunit A, domain 2"/>
    <property type="match status" value="1"/>
</dbReference>
<gene>
    <name evidence="1" type="ORF">HFRIS_022608</name>
</gene>
<proteinExistence type="predicted"/>
<dbReference type="InterPro" id="IPR009100">
    <property type="entry name" value="AcylCoA_DH/oxidase_NM_dom_sf"/>
</dbReference>
<name>A0AAI9N1M6_9BURK</name>
<dbReference type="AlphaFoldDB" id="A0AAI9N1M6"/>
<dbReference type="SUPFAM" id="SSF56645">
    <property type="entry name" value="Acyl-CoA dehydrogenase NM domain-like"/>
    <property type="match status" value="1"/>
</dbReference>
<evidence type="ECO:0008006" key="3">
    <source>
        <dbReference type="Google" id="ProtNLM"/>
    </source>
</evidence>